<dbReference type="EMBL" id="KQ435871">
    <property type="protein sequence ID" value="KOX70243.1"/>
    <property type="molecule type" value="Genomic_DNA"/>
</dbReference>
<evidence type="ECO:0000313" key="2">
    <source>
        <dbReference type="Proteomes" id="UP000053105"/>
    </source>
</evidence>
<proteinExistence type="predicted"/>
<organism evidence="1 2">
    <name type="scientific">Melipona quadrifasciata</name>
    <dbReference type="NCBI Taxonomy" id="166423"/>
    <lineage>
        <taxon>Eukaryota</taxon>
        <taxon>Metazoa</taxon>
        <taxon>Ecdysozoa</taxon>
        <taxon>Arthropoda</taxon>
        <taxon>Hexapoda</taxon>
        <taxon>Insecta</taxon>
        <taxon>Pterygota</taxon>
        <taxon>Neoptera</taxon>
        <taxon>Endopterygota</taxon>
        <taxon>Hymenoptera</taxon>
        <taxon>Apocrita</taxon>
        <taxon>Aculeata</taxon>
        <taxon>Apoidea</taxon>
        <taxon>Anthophila</taxon>
        <taxon>Apidae</taxon>
        <taxon>Melipona</taxon>
    </lineage>
</organism>
<accession>A0A0M8ZV51</accession>
<reference evidence="1 2" key="1">
    <citation type="submission" date="2015-07" db="EMBL/GenBank/DDBJ databases">
        <title>The genome of Melipona quadrifasciata.</title>
        <authorList>
            <person name="Pan H."/>
            <person name="Kapheim K."/>
        </authorList>
    </citation>
    <scope>NUCLEOTIDE SEQUENCE [LARGE SCALE GENOMIC DNA]</scope>
    <source>
        <strain evidence="1">0111107301</strain>
        <tissue evidence="1">Whole body</tissue>
    </source>
</reference>
<evidence type="ECO:0000313" key="1">
    <source>
        <dbReference type="EMBL" id="KOX70243.1"/>
    </source>
</evidence>
<protein>
    <submittedName>
        <fullName evidence="1">Uncharacterized protein</fullName>
    </submittedName>
</protein>
<dbReference type="Proteomes" id="UP000053105">
    <property type="component" value="Unassembled WGS sequence"/>
</dbReference>
<sequence>MSDISDKKEDSLLLFEIHMWYTYLYGIHQIDGNNDKLQYLHFIFFLARLHVSTLICKFTFKVEIIVVSKQRVDRNVMEIFTQMFPRDLLSIVTKPISLEFVVVEGFLASFCSIVRCPPLMTSTSGKVYGFLSALSRPVSPENSGHLAELCSKQTRPSTMDSSMAPTSPNTCETRAREITQDGNGHPPFVPTLGLRFSEAEGEPRKRAFLQLATISLVYLVLCGIFP</sequence>
<gene>
    <name evidence="1" type="ORF">WN51_05521</name>
</gene>
<name>A0A0M8ZV51_9HYME</name>
<dbReference type="AlphaFoldDB" id="A0A0M8ZV51"/>
<keyword evidence="2" id="KW-1185">Reference proteome</keyword>